<gene>
    <name evidence="1" type="ORF">E7Z73_08195</name>
</gene>
<protein>
    <submittedName>
        <fullName evidence="1">Uncharacterized protein</fullName>
    </submittedName>
</protein>
<dbReference type="Proteomes" id="UP000762703">
    <property type="component" value="Unassembled WGS sequence"/>
</dbReference>
<evidence type="ECO:0000313" key="2">
    <source>
        <dbReference type="Proteomes" id="UP000762703"/>
    </source>
</evidence>
<dbReference type="EMBL" id="SUTE01000067">
    <property type="protein sequence ID" value="MBE6505697.1"/>
    <property type="molecule type" value="Genomic_DNA"/>
</dbReference>
<dbReference type="AlphaFoldDB" id="A0A8T3VD76"/>
<comment type="caution">
    <text evidence="1">The sequence shown here is derived from an EMBL/GenBank/DDBJ whole genome shotgun (WGS) entry which is preliminary data.</text>
</comment>
<sequence>MKNPKKIKIVMEKLKMSEIHLKPFEEQLRDAIIDGELTRAEERGKEIGIEEGIEKGKEIGIMEGKEIGIEKGLKIGLKIGIEEGEENIIKRMLKKYNVEEVSKMTEIDIKQIKDIKMKL</sequence>
<organism evidence="1 2">
    <name type="scientific">Methanobrevibacter millerae</name>
    <dbReference type="NCBI Taxonomy" id="230361"/>
    <lineage>
        <taxon>Archaea</taxon>
        <taxon>Methanobacteriati</taxon>
        <taxon>Methanobacteriota</taxon>
        <taxon>Methanomada group</taxon>
        <taxon>Methanobacteria</taxon>
        <taxon>Methanobacteriales</taxon>
        <taxon>Methanobacteriaceae</taxon>
        <taxon>Methanobrevibacter</taxon>
    </lineage>
</organism>
<evidence type="ECO:0000313" key="1">
    <source>
        <dbReference type="EMBL" id="MBE6505697.1"/>
    </source>
</evidence>
<dbReference type="RefSeq" id="WP_303737349.1">
    <property type="nucleotide sequence ID" value="NZ_SUTE01000067.1"/>
</dbReference>
<name>A0A8T3VD76_9EURY</name>
<reference evidence="1" key="1">
    <citation type="submission" date="2019-04" db="EMBL/GenBank/DDBJ databases">
        <title>Evolution of Biomass-Degrading Anaerobic Consortia Revealed by Metagenomics.</title>
        <authorList>
            <person name="Peng X."/>
        </authorList>
    </citation>
    <scope>NUCLEOTIDE SEQUENCE</scope>
    <source>
        <strain evidence="1">SIG12</strain>
    </source>
</reference>
<proteinExistence type="predicted"/>
<accession>A0A8T3VD76</accession>